<dbReference type="KEGG" id="pfer:IRI77_01480"/>
<proteinExistence type="predicted"/>
<dbReference type="Gene3D" id="2.30.30.40">
    <property type="entry name" value="SH3 Domains"/>
    <property type="match status" value="1"/>
</dbReference>
<dbReference type="Gene3D" id="2.40.50.180">
    <property type="entry name" value="CheA-289, Domain 4"/>
    <property type="match status" value="1"/>
</dbReference>
<dbReference type="Proteomes" id="UP000593892">
    <property type="component" value="Chromosome"/>
</dbReference>
<comment type="subcellular location">
    <subcellularLocation>
        <location evidence="1">Cytoplasm</location>
    </subcellularLocation>
</comment>
<evidence type="ECO:0000313" key="6">
    <source>
        <dbReference type="EMBL" id="QOY88660.1"/>
    </source>
</evidence>
<dbReference type="GO" id="GO:0006935">
    <property type="term" value="P:chemotaxis"/>
    <property type="evidence" value="ECO:0007669"/>
    <property type="project" value="UniProtKB-KW"/>
</dbReference>
<dbReference type="SUPFAM" id="SSF50341">
    <property type="entry name" value="CheW-like"/>
    <property type="match status" value="1"/>
</dbReference>
<evidence type="ECO:0000256" key="4">
    <source>
        <dbReference type="ARBA" id="ARBA00022500"/>
    </source>
</evidence>
<evidence type="ECO:0000313" key="7">
    <source>
        <dbReference type="Proteomes" id="UP000593892"/>
    </source>
</evidence>
<keyword evidence="4" id="KW-0145">Chemotaxis</keyword>
<evidence type="ECO:0000256" key="3">
    <source>
        <dbReference type="ARBA" id="ARBA00022490"/>
    </source>
</evidence>
<sequence length="186" mass="20525">MHTTEVGAEMKTSQRQGKYLVFHLGKEEFGVHVLKVREIMGIQEITSVPQTPAFVKGVINLRGKVIPVIDLRSKFRLEELEYTQRTCIIVLQVSHDNGDMLMGVIVDGVSEVLTIQEAEIEDTPEFGADMKMPYILGMAKVKGRVKILLDIDQVLTTVEVQGVTQVQGLLLPPPEMGAGADPLPMS</sequence>
<keyword evidence="3" id="KW-0963">Cytoplasm</keyword>
<dbReference type="PANTHER" id="PTHR22617:SF23">
    <property type="entry name" value="CHEMOTAXIS PROTEIN CHEW"/>
    <property type="match status" value="1"/>
</dbReference>
<dbReference type="AlphaFoldDB" id="A0A7S7SM30"/>
<dbReference type="GO" id="GO:0005829">
    <property type="term" value="C:cytosol"/>
    <property type="evidence" value="ECO:0007669"/>
    <property type="project" value="TreeGrafter"/>
</dbReference>
<evidence type="ECO:0000256" key="2">
    <source>
        <dbReference type="ARBA" id="ARBA00021483"/>
    </source>
</evidence>
<dbReference type="RefSeq" id="WP_194450322.1">
    <property type="nucleotide sequence ID" value="NZ_CP063849.1"/>
</dbReference>
<reference evidence="6 7" key="1">
    <citation type="submission" date="2020-10" db="EMBL/GenBank/DDBJ databases">
        <title>Complete genome sequence of Paludibaculum fermentans P105T, a facultatively anaerobic acidobacterium capable of dissimilatory Fe(III) reduction.</title>
        <authorList>
            <person name="Dedysh S.N."/>
            <person name="Beletsky A.V."/>
            <person name="Kulichevskaya I.S."/>
            <person name="Mardanov A.V."/>
            <person name="Ravin N.V."/>
        </authorList>
    </citation>
    <scope>NUCLEOTIDE SEQUENCE [LARGE SCALE GENOMIC DNA]</scope>
    <source>
        <strain evidence="6 7">P105</strain>
    </source>
</reference>
<evidence type="ECO:0000259" key="5">
    <source>
        <dbReference type="PROSITE" id="PS50851"/>
    </source>
</evidence>
<dbReference type="InterPro" id="IPR002545">
    <property type="entry name" value="CheW-lke_dom"/>
</dbReference>
<dbReference type="PROSITE" id="PS50851">
    <property type="entry name" value="CHEW"/>
    <property type="match status" value="1"/>
</dbReference>
<keyword evidence="7" id="KW-1185">Reference proteome</keyword>
<dbReference type="Pfam" id="PF01584">
    <property type="entry name" value="CheW"/>
    <property type="match status" value="1"/>
</dbReference>
<evidence type="ECO:0000256" key="1">
    <source>
        <dbReference type="ARBA" id="ARBA00004496"/>
    </source>
</evidence>
<dbReference type="FunFam" id="2.40.50.180:FF:000002">
    <property type="entry name" value="Chemotaxis protein CheW"/>
    <property type="match status" value="1"/>
</dbReference>
<dbReference type="CDD" id="cd00732">
    <property type="entry name" value="CheW"/>
    <property type="match status" value="1"/>
</dbReference>
<feature type="domain" description="CheW-like" evidence="5">
    <location>
        <begin position="16"/>
        <end position="160"/>
    </location>
</feature>
<protein>
    <recommendedName>
        <fullName evidence="2">Chemotaxis protein CheW</fullName>
    </recommendedName>
</protein>
<dbReference type="InterPro" id="IPR039315">
    <property type="entry name" value="CheW"/>
</dbReference>
<name>A0A7S7SM30_PALFE</name>
<gene>
    <name evidence="6" type="ORF">IRI77_01480</name>
</gene>
<organism evidence="6 7">
    <name type="scientific">Paludibaculum fermentans</name>
    <dbReference type="NCBI Taxonomy" id="1473598"/>
    <lineage>
        <taxon>Bacteria</taxon>
        <taxon>Pseudomonadati</taxon>
        <taxon>Acidobacteriota</taxon>
        <taxon>Terriglobia</taxon>
        <taxon>Bryobacterales</taxon>
        <taxon>Bryobacteraceae</taxon>
        <taxon>Paludibaculum</taxon>
    </lineage>
</organism>
<dbReference type="GO" id="GO:0007165">
    <property type="term" value="P:signal transduction"/>
    <property type="evidence" value="ECO:0007669"/>
    <property type="project" value="InterPro"/>
</dbReference>
<dbReference type="PANTHER" id="PTHR22617">
    <property type="entry name" value="CHEMOTAXIS SENSOR HISTIDINE KINASE-RELATED"/>
    <property type="match status" value="1"/>
</dbReference>
<dbReference type="SMART" id="SM00260">
    <property type="entry name" value="CheW"/>
    <property type="match status" value="1"/>
</dbReference>
<dbReference type="EMBL" id="CP063849">
    <property type="protein sequence ID" value="QOY88660.1"/>
    <property type="molecule type" value="Genomic_DNA"/>
</dbReference>
<accession>A0A7S7SM30</accession>
<dbReference type="InterPro" id="IPR036061">
    <property type="entry name" value="CheW-like_dom_sf"/>
</dbReference>